<name>A0A6A7B700_9PLEO</name>
<protein>
    <submittedName>
        <fullName evidence="1">Uncharacterized protein</fullName>
    </submittedName>
</protein>
<dbReference type="EMBL" id="MU006303">
    <property type="protein sequence ID" value="KAF2851251.1"/>
    <property type="molecule type" value="Genomic_DNA"/>
</dbReference>
<dbReference type="AlphaFoldDB" id="A0A6A7B700"/>
<evidence type="ECO:0000313" key="1">
    <source>
        <dbReference type="EMBL" id="KAF2851251.1"/>
    </source>
</evidence>
<reference evidence="1" key="1">
    <citation type="submission" date="2020-01" db="EMBL/GenBank/DDBJ databases">
        <authorList>
            <consortium name="DOE Joint Genome Institute"/>
            <person name="Haridas S."/>
            <person name="Albert R."/>
            <person name="Binder M."/>
            <person name="Bloem J."/>
            <person name="Labutti K."/>
            <person name="Salamov A."/>
            <person name="Andreopoulos B."/>
            <person name="Baker S.E."/>
            <person name="Barry K."/>
            <person name="Bills G."/>
            <person name="Bluhm B.H."/>
            <person name="Cannon C."/>
            <person name="Castanera R."/>
            <person name="Culley D.E."/>
            <person name="Daum C."/>
            <person name="Ezra D."/>
            <person name="Gonzalez J.B."/>
            <person name="Henrissat B."/>
            <person name="Kuo A."/>
            <person name="Liang C."/>
            <person name="Lipzen A."/>
            <person name="Lutzoni F."/>
            <person name="Magnuson J."/>
            <person name="Mondo S."/>
            <person name="Nolan M."/>
            <person name="Ohm R."/>
            <person name="Pangilinan J."/>
            <person name="Park H.-J."/>
            <person name="Ramirez L."/>
            <person name="Alfaro M."/>
            <person name="Sun H."/>
            <person name="Tritt A."/>
            <person name="Yoshinaga Y."/>
            <person name="Zwiers L.-H."/>
            <person name="Turgeon B.G."/>
            <person name="Goodwin S.B."/>
            <person name="Spatafora J.W."/>
            <person name="Crous P.W."/>
            <person name="Grigoriev I.V."/>
        </authorList>
    </citation>
    <scope>NUCLEOTIDE SEQUENCE</scope>
    <source>
        <strain evidence="1">IPT5</strain>
    </source>
</reference>
<gene>
    <name evidence="1" type="ORF">T440DRAFT_71705</name>
</gene>
<accession>A0A6A7B700</accession>
<dbReference type="Proteomes" id="UP000799423">
    <property type="component" value="Unassembled WGS sequence"/>
</dbReference>
<sequence length="181" mass="20296">MQITSALDLAQSTKTEDCIHSTYCFNKQQTEGFRRNTWKTHCRRTLLDLQKRCPYRSHQGAVRRSSSGRPAFSFPRALVSRPTVFSRQSASRCCPRHTATLQFSDPCSPTPSPSPLPLCAPHSLPLAPSTSQKYVTHLTLRRVPCLSLLHRQPPHNSALEPDSRPPAPCPRPPCTEFCGFD</sequence>
<evidence type="ECO:0000313" key="2">
    <source>
        <dbReference type="Proteomes" id="UP000799423"/>
    </source>
</evidence>
<organism evidence="1 2">
    <name type="scientific">Plenodomus tracheiphilus IPT5</name>
    <dbReference type="NCBI Taxonomy" id="1408161"/>
    <lineage>
        <taxon>Eukaryota</taxon>
        <taxon>Fungi</taxon>
        <taxon>Dikarya</taxon>
        <taxon>Ascomycota</taxon>
        <taxon>Pezizomycotina</taxon>
        <taxon>Dothideomycetes</taxon>
        <taxon>Pleosporomycetidae</taxon>
        <taxon>Pleosporales</taxon>
        <taxon>Pleosporineae</taxon>
        <taxon>Leptosphaeriaceae</taxon>
        <taxon>Plenodomus</taxon>
    </lineage>
</organism>
<keyword evidence="2" id="KW-1185">Reference proteome</keyword>
<proteinExistence type="predicted"/>